<dbReference type="EMBL" id="CAKOGP040000001">
    <property type="protein sequence ID" value="CAJ1896069.1"/>
    <property type="molecule type" value="Genomic_DNA"/>
</dbReference>
<dbReference type="PANTHER" id="PTHR45875:SF1">
    <property type="entry name" value="METHYLTRANSFERASE N6AMT1"/>
    <property type="match status" value="1"/>
</dbReference>
<reference evidence="8" key="1">
    <citation type="submission" date="2023-08" db="EMBL/GenBank/DDBJ databases">
        <authorList>
            <person name="Audoor S."/>
            <person name="Bilcke G."/>
        </authorList>
    </citation>
    <scope>NUCLEOTIDE SEQUENCE</scope>
</reference>
<sequence>MTDFHPLRSANDRGSKNWEQLNKIAEKRAKEASPATMPSLDHATMSDYGQVYEPSDDTYLLIDGIQSDLTENQSIAKSARTILELGSGNGVPITFCSKLVPSALAIATDINPNALAFTKKTAMENNVTKLETIQCDLATPLLESCKQRIDIIIFNPPYVPTPDEEVSGNGIEVSWAGGERGRLVVDRAIPQIAHLLSENGVCYMITVDDNEPEEISKMFDALGIKMFPLVRRRAYNEYLSVQKLVRKKQTKP</sequence>
<keyword evidence="6" id="KW-0539">Nucleus</keyword>
<keyword evidence="3" id="KW-0489">Methyltransferase</keyword>
<keyword evidence="9" id="KW-1185">Reference proteome</keyword>
<dbReference type="GO" id="GO:0003676">
    <property type="term" value="F:nucleic acid binding"/>
    <property type="evidence" value="ECO:0007669"/>
    <property type="project" value="InterPro"/>
</dbReference>
<feature type="domain" description="Methyltransferase small" evidence="7">
    <location>
        <begin position="78"/>
        <end position="159"/>
    </location>
</feature>
<comment type="caution">
    <text evidence="8">The sequence shown here is derived from an EMBL/GenBank/DDBJ whole genome shotgun (WGS) entry which is preliminary data.</text>
</comment>
<dbReference type="GO" id="GO:0008276">
    <property type="term" value="F:protein methyltransferase activity"/>
    <property type="evidence" value="ECO:0007669"/>
    <property type="project" value="TreeGrafter"/>
</dbReference>
<evidence type="ECO:0000256" key="5">
    <source>
        <dbReference type="ARBA" id="ARBA00022691"/>
    </source>
</evidence>
<dbReference type="InterPro" id="IPR004557">
    <property type="entry name" value="PrmC-related"/>
</dbReference>
<dbReference type="Proteomes" id="UP001295423">
    <property type="component" value="Unassembled WGS sequence"/>
</dbReference>
<evidence type="ECO:0000313" key="8">
    <source>
        <dbReference type="EMBL" id="CAJ1896069.1"/>
    </source>
</evidence>
<organism evidence="8 9">
    <name type="scientific">Cylindrotheca closterium</name>
    <dbReference type="NCBI Taxonomy" id="2856"/>
    <lineage>
        <taxon>Eukaryota</taxon>
        <taxon>Sar</taxon>
        <taxon>Stramenopiles</taxon>
        <taxon>Ochrophyta</taxon>
        <taxon>Bacillariophyta</taxon>
        <taxon>Bacillariophyceae</taxon>
        <taxon>Bacillariophycidae</taxon>
        <taxon>Bacillariales</taxon>
        <taxon>Bacillariaceae</taxon>
        <taxon>Cylindrotheca</taxon>
    </lineage>
</organism>
<dbReference type="InterPro" id="IPR052190">
    <property type="entry name" value="Euk-Arch_PrmC-MTase"/>
</dbReference>
<dbReference type="PROSITE" id="PS00092">
    <property type="entry name" value="N6_MTASE"/>
    <property type="match status" value="1"/>
</dbReference>
<accession>A0AAD2CCG6</accession>
<keyword evidence="4" id="KW-0808">Transferase</keyword>
<name>A0AAD2CCG6_9STRA</name>
<dbReference type="NCBIfam" id="TIGR00537">
    <property type="entry name" value="hemK_rel_arch"/>
    <property type="match status" value="1"/>
</dbReference>
<evidence type="ECO:0000256" key="3">
    <source>
        <dbReference type="ARBA" id="ARBA00022603"/>
    </source>
</evidence>
<evidence type="ECO:0000256" key="1">
    <source>
        <dbReference type="ARBA" id="ARBA00004123"/>
    </source>
</evidence>
<evidence type="ECO:0000256" key="4">
    <source>
        <dbReference type="ARBA" id="ARBA00022679"/>
    </source>
</evidence>
<dbReference type="PANTHER" id="PTHR45875">
    <property type="entry name" value="METHYLTRANSFERASE N6AMT1"/>
    <property type="match status" value="1"/>
</dbReference>
<dbReference type="InterPro" id="IPR002052">
    <property type="entry name" value="DNA_methylase_N6_adenine_CS"/>
</dbReference>
<comment type="subcellular location">
    <subcellularLocation>
        <location evidence="1">Nucleus</location>
    </subcellularLocation>
</comment>
<dbReference type="Pfam" id="PF05175">
    <property type="entry name" value="MTS"/>
    <property type="match status" value="1"/>
</dbReference>
<dbReference type="Gene3D" id="3.40.50.150">
    <property type="entry name" value="Vaccinia Virus protein VP39"/>
    <property type="match status" value="1"/>
</dbReference>
<evidence type="ECO:0000313" key="9">
    <source>
        <dbReference type="Proteomes" id="UP001295423"/>
    </source>
</evidence>
<dbReference type="CDD" id="cd02440">
    <property type="entry name" value="AdoMet_MTases"/>
    <property type="match status" value="1"/>
</dbReference>
<dbReference type="InterPro" id="IPR007848">
    <property type="entry name" value="Small_mtfrase_dom"/>
</dbReference>
<comment type="similarity">
    <text evidence="2">Belongs to the eukaryotic/archaeal PrmC-related family.</text>
</comment>
<evidence type="ECO:0000256" key="6">
    <source>
        <dbReference type="ARBA" id="ARBA00023242"/>
    </source>
</evidence>
<dbReference type="GO" id="GO:0005634">
    <property type="term" value="C:nucleus"/>
    <property type="evidence" value="ECO:0007669"/>
    <property type="project" value="UniProtKB-SubCell"/>
</dbReference>
<evidence type="ECO:0000256" key="2">
    <source>
        <dbReference type="ARBA" id="ARBA00006149"/>
    </source>
</evidence>
<dbReference type="GO" id="GO:0035657">
    <property type="term" value="C:eRF1 methyltransferase complex"/>
    <property type="evidence" value="ECO:0007669"/>
    <property type="project" value="TreeGrafter"/>
</dbReference>
<dbReference type="FunFam" id="3.40.50.150:FF:000077">
    <property type="entry name" value="HemK methyltransferase family member 2"/>
    <property type="match status" value="1"/>
</dbReference>
<evidence type="ECO:0000259" key="7">
    <source>
        <dbReference type="Pfam" id="PF05175"/>
    </source>
</evidence>
<dbReference type="GO" id="GO:0032259">
    <property type="term" value="P:methylation"/>
    <property type="evidence" value="ECO:0007669"/>
    <property type="project" value="UniProtKB-KW"/>
</dbReference>
<dbReference type="InterPro" id="IPR029063">
    <property type="entry name" value="SAM-dependent_MTases_sf"/>
</dbReference>
<dbReference type="SUPFAM" id="SSF53335">
    <property type="entry name" value="S-adenosyl-L-methionine-dependent methyltransferases"/>
    <property type="match status" value="1"/>
</dbReference>
<proteinExistence type="inferred from homology"/>
<keyword evidence="5" id="KW-0949">S-adenosyl-L-methionine</keyword>
<dbReference type="GO" id="GO:0008757">
    <property type="term" value="F:S-adenosylmethionine-dependent methyltransferase activity"/>
    <property type="evidence" value="ECO:0007669"/>
    <property type="project" value="TreeGrafter"/>
</dbReference>
<dbReference type="AlphaFoldDB" id="A0AAD2CCG6"/>
<gene>
    <name evidence="8" type="ORF">CYCCA115_LOCUS191</name>
</gene>
<protein>
    <recommendedName>
        <fullName evidence="7">Methyltransferase small domain-containing protein</fullName>
    </recommendedName>
</protein>